<proteinExistence type="predicted"/>
<evidence type="ECO:0000313" key="2">
    <source>
        <dbReference type="Proteomes" id="UP001600888"/>
    </source>
</evidence>
<keyword evidence="2" id="KW-1185">Reference proteome</keyword>
<reference evidence="1 2" key="1">
    <citation type="submission" date="2024-03" db="EMBL/GenBank/DDBJ databases">
        <title>A high-quality draft genome sequence of Diaporthe vaccinii, a causative agent of upright dieback and viscid rot disease in cranberry plants.</title>
        <authorList>
            <person name="Sarrasin M."/>
            <person name="Lang B.F."/>
            <person name="Burger G."/>
        </authorList>
    </citation>
    <scope>NUCLEOTIDE SEQUENCE [LARGE SCALE GENOMIC DNA]</scope>
    <source>
        <strain evidence="1 2">IS7</strain>
    </source>
</reference>
<sequence>MQPESCGFLLGASYVVFIGRVKSSKGEQTEARLAQRRYSDVKQVDRSRDKRTKRRRERAGTSWVFKTNESWNAAVCLGARTISWGEGKQAVARLRGLGERWAWLANLITRAGREI</sequence>
<comment type="caution">
    <text evidence="1">The sequence shown here is derived from an EMBL/GenBank/DDBJ whole genome shotgun (WGS) entry which is preliminary data.</text>
</comment>
<evidence type="ECO:0000313" key="1">
    <source>
        <dbReference type="EMBL" id="KAL2290991.1"/>
    </source>
</evidence>
<protein>
    <submittedName>
        <fullName evidence="1">Uncharacterized protein</fullName>
    </submittedName>
</protein>
<dbReference type="Proteomes" id="UP001600888">
    <property type="component" value="Unassembled WGS sequence"/>
</dbReference>
<accession>A0ABR4F8G5</accession>
<dbReference type="EMBL" id="JBAWTH010000008">
    <property type="protein sequence ID" value="KAL2290991.1"/>
    <property type="molecule type" value="Genomic_DNA"/>
</dbReference>
<organism evidence="1 2">
    <name type="scientific">Diaporthe vaccinii</name>
    <dbReference type="NCBI Taxonomy" id="105482"/>
    <lineage>
        <taxon>Eukaryota</taxon>
        <taxon>Fungi</taxon>
        <taxon>Dikarya</taxon>
        <taxon>Ascomycota</taxon>
        <taxon>Pezizomycotina</taxon>
        <taxon>Sordariomycetes</taxon>
        <taxon>Sordariomycetidae</taxon>
        <taxon>Diaporthales</taxon>
        <taxon>Diaporthaceae</taxon>
        <taxon>Diaporthe</taxon>
        <taxon>Diaporthe eres species complex</taxon>
    </lineage>
</organism>
<name>A0ABR4F8G5_9PEZI</name>
<gene>
    <name evidence="1" type="ORF">FJTKL_14892</name>
</gene>